<dbReference type="SUPFAM" id="SSF82171">
    <property type="entry name" value="DPP6 N-terminal domain-like"/>
    <property type="match status" value="1"/>
</dbReference>
<accession>X1ASW8</accession>
<evidence type="ECO:0008006" key="3">
    <source>
        <dbReference type="Google" id="ProtNLM"/>
    </source>
</evidence>
<evidence type="ECO:0000256" key="1">
    <source>
        <dbReference type="ARBA" id="ARBA00009820"/>
    </source>
</evidence>
<dbReference type="InterPro" id="IPR011659">
    <property type="entry name" value="WD40"/>
</dbReference>
<dbReference type="EMBL" id="BART01006404">
    <property type="protein sequence ID" value="GAG62946.1"/>
    <property type="molecule type" value="Genomic_DNA"/>
</dbReference>
<name>X1ASW8_9ZZZZ</name>
<dbReference type="Pfam" id="PF07676">
    <property type="entry name" value="PD40"/>
    <property type="match status" value="5"/>
</dbReference>
<gene>
    <name evidence="2" type="ORF">S01H4_14609</name>
</gene>
<dbReference type="PANTHER" id="PTHR36842:SF1">
    <property type="entry name" value="PROTEIN TOLB"/>
    <property type="match status" value="1"/>
</dbReference>
<organism evidence="2">
    <name type="scientific">marine sediment metagenome</name>
    <dbReference type="NCBI Taxonomy" id="412755"/>
    <lineage>
        <taxon>unclassified sequences</taxon>
        <taxon>metagenomes</taxon>
        <taxon>ecological metagenomes</taxon>
    </lineage>
</organism>
<reference evidence="2" key="1">
    <citation type="journal article" date="2014" name="Front. Microbiol.">
        <title>High frequency of phylogenetically diverse reductive dehalogenase-homologous genes in deep subseafloor sedimentary metagenomes.</title>
        <authorList>
            <person name="Kawai M."/>
            <person name="Futagami T."/>
            <person name="Toyoda A."/>
            <person name="Takaki Y."/>
            <person name="Nishi S."/>
            <person name="Hori S."/>
            <person name="Arai W."/>
            <person name="Tsubouchi T."/>
            <person name="Morono Y."/>
            <person name="Uchiyama I."/>
            <person name="Ito T."/>
            <person name="Fujiyama A."/>
            <person name="Inagaki F."/>
            <person name="Takami H."/>
        </authorList>
    </citation>
    <scope>NUCLEOTIDE SEQUENCE</scope>
    <source>
        <strain evidence="2">Expedition CK06-06</strain>
    </source>
</reference>
<protein>
    <recommendedName>
        <fullName evidence="3">Dipeptidylpeptidase IV N-terminal domain-containing protein</fullName>
    </recommendedName>
</protein>
<dbReference type="AlphaFoldDB" id="X1ASW8"/>
<dbReference type="Gene3D" id="2.120.10.30">
    <property type="entry name" value="TolB, C-terminal domain"/>
    <property type="match status" value="2"/>
</dbReference>
<dbReference type="Gene3D" id="2.120.10.60">
    <property type="entry name" value="Tricorn protease N-terminal domain"/>
    <property type="match status" value="1"/>
</dbReference>
<comment type="caution">
    <text evidence="2">The sequence shown here is derived from an EMBL/GenBank/DDBJ whole genome shotgun (WGS) entry which is preliminary data.</text>
</comment>
<sequence length="348" mass="38309">MSGVSLGKIAFVSCREDAHGRVIVTRDDTTCSLAIYVMDPDGGNQIELGPSFWQAIMPVSTNSFCWSPDGKRIAFVDSTYESEYHSWLCLIDADGANLSKLEMPGMPRAISWSPDGRKIAVDLLADIYIVDIDTGEAKNLTNTPDIEEALPSWSPDDKRIAFLVWHHDSSTDDITSSDICLMDADGSKRVTLISQPGMCTLSPLAWSPDGRKIVYVCRPLPYPHVWSMTDIYSVDTKNGKTVKLTDNPDFNDRDPSWSPDGKKIVFASGGQICVMNADGSHLTKLTTDVGFSKRFPSLSPDSKKICFRQIDNETQASDICIMDADGSNIINLTGDTPGDDNYCLWSPR</sequence>
<evidence type="ECO:0000313" key="2">
    <source>
        <dbReference type="EMBL" id="GAG62946.1"/>
    </source>
</evidence>
<dbReference type="PANTHER" id="PTHR36842">
    <property type="entry name" value="PROTEIN TOLB HOMOLOG"/>
    <property type="match status" value="1"/>
</dbReference>
<dbReference type="InterPro" id="IPR011042">
    <property type="entry name" value="6-blade_b-propeller_TolB-like"/>
</dbReference>
<proteinExistence type="inferred from homology"/>
<comment type="similarity">
    <text evidence="1">Belongs to the TolB family.</text>
</comment>